<sequence length="37" mass="4175">MYGPKLAYGQLTDQFSIQNAGLPSTDILELERFLLCQ</sequence>
<evidence type="ECO:0000313" key="1">
    <source>
        <dbReference type="EMBL" id="KRY29047.1"/>
    </source>
</evidence>
<organism evidence="1 2">
    <name type="scientific">Trichinella britovi</name>
    <name type="common">Parasitic roundworm</name>
    <dbReference type="NCBI Taxonomy" id="45882"/>
    <lineage>
        <taxon>Eukaryota</taxon>
        <taxon>Metazoa</taxon>
        <taxon>Ecdysozoa</taxon>
        <taxon>Nematoda</taxon>
        <taxon>Enoplea</taxon>
        <taxon>Dorylaimia</taxon>
        <taxon>Trichinellida</taxon>
        <taxon>Trichinellidae</taxon>
        <taxon>Trichinella</taxon>
    </lineage>
</organism>
<dbReference type="AlphaFoldDB" id="A0A0V1AW68"/>
<accession>A0A0V1AW68</accession>
<dbReference type="EMBL" id="JYDI01001527">
    <property type="protein sequence ID" value="KRY29047.1"/>
    <property type="molecule type" value="Genomic_DNA"/>
</dbReference>
<name>A0A0V1AW68_TRIBR</name>
<comment type="caution">
    <text evidence="1">The sequence shown here is derived from an EMBL/GenBank/DDBJ whole genome shotgun (WGS) entry which is preliminary data.</text>
</comment>
<dbReference type="Proteomes" id="UP000054653">
    <property type="component" value="Unassembled WGS sequence"/>
</dbReference>
<gene>
    <name evidence="1" type="ORF">T03_16336</name>
</gene>
<reference evidence="1 2" key="1">
    <citation type="submission" date="2015-01" db="EMBL/GenBank/DDBJ databases">
        <title>Evolution of Trichinella species and genotypes.</title>
        <authorList>
            <person name="Korhonen P.K."/>
            <person name="Edoardo P."/>
            <person name="Giuseppe L.R."/>
            <person name="Gasser R.B."/>
        </authorList>
    </citation>
    <scope>NUCLEOTIDE SEQUENCE [LARGE SCALE GENOMIC DNA]</scope>
    <source>
        <strain evidence="1">ISS120</strain>
    </source>
</reference>
<proteinExistence type="predicted"/>
<keyword evidence="2" id="KW-1185">Reference proteome</keyword>
<evidence type="ECO:0000313" key="2">
    <source>
        <dbReference type="Proteomes" id="UP000054653"/>
    </source>
</evidence>
<protein>
    <submittedName>
        <fullName evidence="1">Uncharacterized protein</fullName>
    </submittedName>
</protein>